<reference evidence="7" key="1">
    <citation type="submission" date="2022-10" db="EMBL/GenBank/DDBJ databases">
        <title>Chitinophaga sp. nov., isolated from soil.</title>
        <authorList>
            <person name="Jeon C.O."/>
        </authorList>
    </citation>
    <scope>NUCLEOTIDE SEQUENCE</scope>
    <source>
        <strain evidence="7">R8</strain>
    </source>
</reference>
<dbReference type="Gene3D" id="3.40.30.10">
    <property type="entry name" value="Glutaredoxin"/>
    <property type="match status" value="1"/>
</dbReference>
<proteinExistence type="predicted"/>
<dbReference type="PANTHER" id="PTHR42852">
    <property type="entry name" value="THIOL:DISULFIDE INTERCHANGE PROTEIN DSBE"/>
    <property type="match status" value="1"/>
</dbReference>
<gene>
    <name evidence="7" type="ORF">MKQ68_09795</name>
</gene>
<dbReference type="InterPro" id="IPR025380">
    <property type="entry name" value="DUF4369"/>
</dbReference>
<evidence type="ECO:0000256" key="3">
    <source>
        <dbReference type="ARBA" id="ARBA00023157"/>
    </source>
</evidence>
<keyword evidence="5" id="KW-0732">Signal</keyword>
<feature type="domain" description="Thioredoxin" evidence="6">
    <location>
        <begin position="241"/>
        <end position="379"/>
    </location>
</feature>
<dbReference type="InterPro" id="IPR036249">
    <property type="entry name" value="Thioredoxin-like_sf"/>
</dbReference>
<evidence type="ECO:0000256" key="4">
    <source>
        <dbReference type="ARBA" id="ARBA00023284"/>
    </source>
</evidence>
<organism evidence="7 8">
    <name type="scientific">Chitinophaga horti</name>
    <dbReference type="NCBI Taxonomy" id="2920382"/>
    <lineage>
        <taxon>Bacteria</taxon>
        <taxon>Pseudomonadati</taxon>
        <taxon>Bacteroidota</taxon>
        <taxon>Chitinophagia</taxon>
        <taxon>Chitinophagales</taxon>
        <taxon>Chitinophagaceae</taxon>
        <taxon>Chitinophaga</taxon>
    </lineage>
</organism>
<protein>
    <submittedName>
        <fullName evidence="7">AhpC/TSA family protein</fullName>
    </submittedName>
</protein>
<evidence type="ECO:0000256" key="5">
    <source>
        <dbReference type="SAM" id="SignalP"/>
    </source>
</evidence>
<feature type="chain" id="PRO_5047351499" evidence="5">
    <location>
        <begin position="19"/>
        <end position="379"/>
    </location>
</feature>
<evidence type="ECO:0000313" key="8">
    <source>
        <dbReference type="Proteomes" id="UP001162741"/>
    </source>
</evidence>
<keyword evidence="2" id="KW-0201">Cytochrome c-type biogenesis</keyword>
<keyword evidence="4" id="KW-0676">Redox-active center</keyword>
<dbReference type="SUPFAM" id="SSF52833">
    <property type="entry name" value="Thioredoxin-like"/>
    <property type="match status" value="1"/>
</dbReference>
<accession>A0ABY6J6T7</accession>
<evidence type="ECO:0000313" key="7">
    <source>
        <dbReference type="EMBL" id="UYQ95389.1"/>
    </source>
</evidence>
<keyword evidence="3" id="KW-1015">Disulfide bond</keyword>
<dbReference type="InterPro" id="IPR050553">
    <property type="entry name" value="Thioredoxin_ResA/DsbE_sf"/>
</dbReference>
<evidence type="ECO:0000256" key="2">
    <source>
        <dbReference type="ARBA" id="ARBA00022748"/>
    </source>
</evidence>
<dbReference type="PROSITE" id="PS00194">
    <property type="entry name" value="THIOREDOXIN_1"/>
    <property type="match status" value="1"/>
</dbReference>
<evidence type="ECO:0000256" key="1">
    <source>
        <dbReference type="ARBA" id="ARBA00004196"/>
    </source>
</evidence>
<dbReference type="CDD" id="cd02966">
    <property type="entry name" value="TlpA_like_family"/>
    <property type="match status" value="1"/>
</dbReference>
<sequence>MKRMIFLLGGLLPLAATAQDKSFTLDGKINDIGEPAKVILSYSAGGKRVSDTTALQSGVFHFAGKIDKPVQAIVMILKSSANPRMAMGMGYGGEILGRDGTPFYLDEGKISLRGATIKEAKIEGSAAQKDFEALNLAKKPVVDKLTAINAEMAPFAKDRESAEYKALYDKLLATLKETGPIETAFVKSHPNSWVSFNVLTGKSIISDPKTTEAQYKQLSAHLRNSPDGKKFEERLAAAYTTSLGAVAPAFTQNDTDGKPFSLASLRGKYVLIDFWASWCGPCRAENPNVKLAYDKFKGKNFEILAVSLDKDKAAWLKAIQDDGLPWLHVSDLLGWDNVVAKLYNVRAVPQNWLIDPEGKIIAANMRGKDLEEKLAKALK</sequence>
<dbReference type="Pfam" id="PF14289">
    <property type="entry name" value="DUF4369"/>
    <property type="match status" value="1"/>
</dbReference>
<feature type="signal peptide" evidence="5">
    <location>
        <begin position="1"/>
        <end position="18"/>
    </location>
</feature>
<dbReference type="Proteomes" id="UP001162741">
    <property type="component" value="Chromosome"/>
</dbReference>
<name>A0ABY6J6T7_9BACT</name>
<dbReference type="InterPro" id="IPR000866">
    <property type="entry name" value="AhpC/TSA"/>
</dbReference>
<dbReference type="InterPro" id="IPR017937">
    <property type="entry name" value="Thioredoxin_CS"/>
</dbReference>
<dbReference type="RefSeq" id="WP_264283132.1">
    <property type="nucleotide sequence ID" value="NZ_CP107006.1"/>
</dbReference>
<dbReference type="InterPro" id="IPR013766">
    <property type="entry name" value="Thioredoxin_domain"/>
</dbReference>
<dbReference type="Pfam" id="PF00578">
    <property type="entry name" value="AhpC-TSA"/>
    <property type="match status" value="1"/>
</dbReference>
<dbReference type="PROSITE" id="PS51352">
    <property type="entry name" value="THIOREDOXIN_2"/>
    <property type="match status" value="1"/>
</dbReference>
<evidence type="ECO:0000259" key="6">
    <source>
        <dbReference type="PROSITE" id="PS51352"/>
    </source>
</evidence>
<keyword evidence="8" id="KW-1185">Reference proteome</keyword>
<dbReference type="PANTHER" id="PTHR42852:SF6">
    <property type="entry name" value="THIOL:DISULFIDE INTERCHANGE PROTEIN DSBE"/>
    <property type="match status" value="1"/>
</dbReference>
<dbReference type="EMBL" id="CP107006">
    <property type="protein sequence ID" value="UYQ95389.1"/>
    <property type="molecule type" value="Genomic_DNA"/>
</dbReference>
<comment type="subcellular location">
    <subcellularLocation>
        <location evidence="1">Cell envelope</location>
    </subcellularLocation>
</comment>